<name>A0A9X3MST2_9ACTN</name>
<dbReference type="SUPFAM" id="SSF51126">
    <property type="entry name" value="Pectin lyase-like"/>
    <property type="match status" value="1"/>
</dbReference>
<evidence type="ECO:0000313" key="3">
    <source>
        <dbReference type="Proteomes" id="UP001149140"/>
    </source>
</evidence>
<gene>
    <name evidence="2" type="ORF">OM076_09830</name>
</gene>
<dbReference type="RefSeq" id="WP_270039477.1">
    <property type="nucleotide sequence ID" value="NZ_JAPDOD010000006.1"/>
</dbReference>
<dbReference type="EMBL" id="JAPDOD010000006">
    <property type="protein sequence ID" value="MDA0160563.1"/>
    <property type="molecule type" value="Genomic_DNA"/>
</dbReference>
<protein>
    <submittedName>
        <fullName evidence="2">Right-handed parallel beta-helix repeat-containing protein</fullName>
    </submittedName>
</protein>
<reference evidence="2" key="1">
    <citation type="submission" date="2022-10" db="EMBL/GenBank/DDBJ databases">
        <title>The WGS of Solirubrobacter ginsenosidimutans DSM 21036.</title>
        <authorList>
            <person name="Jiang Z."/>
        </authorList>
    </citation>
    <scope>NUCLEOTIDE SEQUENCE</scope>
    <source>
        <strain evidence="2">DSM 21036</strain>
    </source>
</reference>
<dbReference type="SMART" id="SM00710">
    <property type="entry name" value="PbH1"/>
    <property type="match status" value="5"/>
</dbReference>
<dbReference type="InterPro" id="IPR012334">
    <property type="entry name" value="Pectin_lyas_fold"/>
</dbReference>
<dbReference type="AlphaFoldDB" id="A0A9X3MST2"/>
<dbReference type="Proteomes" id="UP001149140">
    <property type="component" value="Unassembled WGS sequence"/>
</dbReference>
<evidence type="ECO:0000256" key="1">
    <source>
        <dbReference type="SAM" id="SignalP"/>
    </source>
</evidence>
<organism evidence="2 3">
    <name type="scientific">Solirubrobacter ginsenosidimutans</name>
    <dbReference type="NCBI Taxonomy" id="490573"/>
    <lineage>
        <taxon>Bacteria</taxon>
        <taxon>Bacillati</taxon>
        <taxon>Actinomycetota</taxon>
        <taxon>Thermoleophilia</taxon>
        <taxon>Solirubrobacterales</taxon>
        <taxon>Solirubrobacteraceae</taxon>
        <taxon>Solirubrobacter</taxon>
    </lineage>
</organism>
<comment type="caution">
    <text evidence="2">The sequence shown here is derived from an EMBL/GenBank/DDBJ whole genome shotgun (WGS) entry which is preliminary data.</text>
</comment>
<evidence type="ECO:0000313" key="2">
    <source>
        <dbReference type="EMBL" id="MDA0160563.1"/>
    </source>
</evidence>
<dbReference type="Gene3D" id="2.160.20.10">
    <property type="entry name" value="Single-stranded right-handed beta-helix, Pectin lyase-like"/>
    <property type="match status" value="1"/>
</dbReference>
<keyword evidence="1" id="KW-0732">Signal</keyword>
<sequence>MRKTLLAVLVVGLAVPATAARAQTYPEPKQPGPVESAPKGPHKTYTVCKSGCDFMAIQKAVDKARAGDTVRVKNGTYREAVKVNGSGKRYLKLVGNVKDPSKVLLKAKGSMQNGIFVNDADEVTVDGFMARGYKSNGFFFTNLNGYTMNHLIARQTGVYGLYAFNTIGGSMLNSEAYYVNDGAFYIGQTPPQAKPIRSIVRNVSGWGSPIGFSATNMRYVTITKSRFYNNALGIVPNALDSEKYPPAEDNVITDNDIFWNNFNFHQGKPPFAVRSEGTAALAPVGTGVLLLGGRGNRIENNRIYGNFMTGVAAVEGILLAKNPDARALANNVVQNNQFGLNGTDVNGYDISYDGNGTNNCFSMAGVTSMFPADGSTFAGCGGANAFSKPTQDAMTGWIGENALKFWNKHPHPAKPGFEPLEVFGS</sequence>
<keyword evidence="3" id="KW-1185">Reference proteome</keyword>
<dbReference type="InterPro" id="IPR011050">
    <property type="entry name" value="Pectin_lyase_fold/virulence"/>
</dbReference>
<proteinExistence type="predicted"/>
<accession>A0A9X3MST2</accession>
<feature type="signal peptide" evidence="1">
    <location>
        <begin position="1"/>
        <end position="19"/>
    </location>
</feature>
<feature type="chain" id="PRO_5040914211" evidence="1">
    <location>
        <begin position="20"/>
        <end position="425"/>
    </location>
</feature>
<dbReference type="InterPro" id="IPR006626">
    <property type="entry name" value="PbH1"/>
</dbReference>